<evidence type="ECO:0000313" key="8">
    <source>
        <dbReference type="EMBL" id="MDK9494579.1"/>
    </source>
</evidence>
<evidence type="ECO:0000259" key="7">
    <source>
        <dbReference type="Pfam" id="PF20597"/>
    </source>
</evidence>
<accession>A0ABT7GMJ1</accession>
<gene>
    <name evidence="8" type="ORF">QEZ40_002256</name>
</gene>
<proteinExistence type="inferred from homology"/>
<dbReference type="PANTHER" id="PTHR36108">
    <property type="entry name" value="COLOSSIN-B-RELATED"/>
    <property type="match status" value="1"/>
</dbReference>
<dbReference type="Pfam" id="PF17802">
    <property type="entry name" value="SpaA"/>
    <property type="match status" value="3"/>
</dbReference>
<dbReference type="RefSeq" id="WP_285340407.1">
    <property type="nucleotide sequence ID" value="NZ_JASITI010000002.1"/>
</dbReference>
<dbReference type="InterPro" id="IPR041033">
    <property type="entry name" value="SpaA_PFL_dom_1"/>
</dbReference>
<dbReference type="SUPFAM" id="SSF117074">
    <property type="entry name" value="Hypothetical protein PA1324"/>
    <property type="match status" value="1"/>
</dbReference>
<evidence type="ECO:0000313" key="9">
    <source>
        <dbReference type="Proteomes" id="UP001223390"/>
    </source>
</evidence>
<evidence type="ECO:0000256" key="4">
    <source>
        <dbReference type="SAM" id="MobiDB-lite"/>
    </source>
</evidence>
<organism evidence="8 9">
    <name type="scientific">Streptomyces katrae</name>
    <dbReference type="NCBI Taxonomy" id="68223"/>
    <lineage>
        <taxon>Bacteria</taxon>
        <taxon>Bacillati</taxon>
        <taxon>Actinomycetota</taxon>
        <taxon>Actinomycetes</taxon>
        <taxon>Kitasatosporales</taxon>
        <taxon>Streptomycetaceae</taxon>
        <taxon>Streptomyces</taxon>
    </lineage>
</organism>
<dbReference type="Pfam" id="PF20597">
    <property type="entry name" value="pAdhesive_15"/>
    <property type="match status" value="1"/>
</dbReference>
<dbReference type="InterPro" id="IPR013783">
    <property type="entry name" value="Ig-like_fold"/>
</dbReference>
<reference evidence="8 9" key="1">
    <citation type="submission" date="2023-05" db="EMBL/GenBank/DDBJ databases">
        <title>Sequencing and Assembly of Streptomyces sp. NP73.</title>
        <authorList>
            <person name="Konwar A.N."/>
            <person name="Saikia K."/>
            <person name="Thakur D."/>
        </authorList>
    </citation>
    <scope>NUCLEOTIDE SEQUENCE [LARGE SCALE GENOMIC DNA]</scope>
    <source>
        <strain evidence="8 9">NP73</strain>
    </source>
</reference>
<dbReference type="InterPro" id="IPR026588">
    <property type="entry name" value="Choice_anch_A"/>
</dbReference>
<comment type="caution">
    <text evidence="8">The sequence shown here is derived from an EMBL/GenBank/DDBJ whole genome shotgun (WGS) entry which is preliminary data.</text>
</comment>
<evidence type="ECO:0000256" key="5">
    <source>
        <dbReference type="SAM" id="SignalP"/>
    </source>
</evidence>
<feature type="compositionally biased region" description="Basic and acidic residues" evidence="4">
    <location>
        <begin position="698"/>
        <end position="738"/>
    </location>
</feature>
<feature type="compositionally biased region" description="Low complexity" evidence="4">
    <location>
        <begin position="749"/>
        <end position="765"/>
    </location>
</feature>
<feature type="region of interest" description="Disordered" evidence="4">
    <location>
        <begin position="698"/>
        <end position="765"/>
    </location>
</feature>
<evidence type="ECO:0000259" key="6">
    <source>
        <dbReference type="Pfam" id="PF17802"/>
    </source>
</evidence>
<protein>
    <submittedName>
        <fullName evidence="8">Choice-of-anchor A family protein</fullName>
    </submittedName>
</protein>
<evidence type="ECO:0000256" key="1">
    <source>
        <dbReference type="ARBA" id="ARBA00007257"/>
    </source>
</evidence>
<feature type="domain" description="SpaA-like prealbumin fold" evidence="6">
    <location>
        <begin position="478"/>
        <end position="560"/>
    </location>
</feature>
<dbReference type="PANTHER" id="PTHR36108:SF13">
    <property type="entry name" value="COLOSSIN-B-RELATED"/>
    <property type="match status" value="1"/>
</dbReference>
<feature type="compositionally biased region" description="Gly residues" evidence="4">
    <location>
        <begin position="739"/>
        <end position="748"/>
    </location>
</feature>
<keyword evidence="2" id="KW-0964">Secreted</keyword>
<feature type="domain" description="SpaA-like prealbumin fold" evidence="6">
    <location>
        <begin position="365"/>
        <end position="454"/>
    </location>
</feature>
<feature type="domain" description="SpaA-like prealbumin fold" evidence="6">
    <location>
        <begin position="589"/>
        <end position="672"/>
    </location>
</feature>
<dbReference type="EMBL" id="JASITI010000002">
    <property type="protein sequence ID" value="MDK9494579.1"/>
    <property type="molecule type" value="Genomic_DNA"/>
</dbReference>
<sequence length="765" mass="80193">MSARKWTLGLAVGVVLASGSPTALAAGPGTEPPAAARTLRAPLPGGLGPCIPGGTAPGQGCPNPYPEPNNLPFAGRDSNINVFVGGDMLVRRGAAEAEGKVVVLGDFDMNKTAGVYNVGIAGVGSRVPPPDGSDFLTTGGDVTVATGQTLLADGGVVRHAGTLTGNVTGTRTHDANAADPYTRLRGALTTASTCYALPGGVPRTPTGRAVYSDQQTVFTGDGRSPLQVFNVDFDLAGPSGRQQTLSFAGIPENATVLVNVTGENPALRVNNSLLPAGLRERLLWNFPNAESVTIAGSAQLGGSVLIGPQASVADVSVIGMNGRFFTAGSVTHTSPTATTGLGAEFHAYPFNGDLPDCAPVPPTRGSVSVLKHDENGRALPGAKFELWKETNGVDGLQSTGADADTKVTDCTTGADGICAREEELGTYYWRETTPPTGYDLPAQPVHTLVLTAENAAQGVRWTAVNTKTPVPPDESARVVLRKVDKDTGEPLPGARFELWRESNGTAGLQTGTNPDTLLGDGACVTDARGTCTVELPVGQRYYWREVGLPTGYERPRDPVTAFDLELGETEEYVIVTVPNRKADEDPNGVIKVLKKDAKTKRPLRGAEFELWRETGREPGLQRSGATADERVGDECTTGRDGVCAFDDLPDGSYYVVEVDVPDGYVLPRDPVTGPLTLDGRTPGHRIAVTLLNKRAHDGQTCHCKDEPDHGKPDHGKPDHGKPDHGKPDHGRPDHDGPGHDGPGQGRPEGPGWNPGEWPLGGDRKA</sequence>
<dbReference type="Proteomes" id="UP001223390">
    <property type="component" value="Unassembled WGS sequence"/>
</dbReference>
<dbReference type="Gene3D" id="2.60.40.10">
    <property type="entry name" value="Immunoglobulins"/>
    <property type="match status" value="3"/>
</dbReference>
<comment type="similarity">
    <text evidence="1">Belongs to the serine-aspartate repeat-containing protein (SDr) family.</text>
</comment>
<name>A0ABT7GMJ1_9ACTN</name>
<evidence type="ECO:0000256" key="2">
    <source>
        <dbReference type="ARBA" id="ARBA00022525"/>
    </source>
</evidence>
<dbReference type="NCBIfam" id="TIGR04215">
    <property type="entry name" value="choice_anch_A"/>
    <property type="match status" value="1"/>
</dbReference>
<evidence type="ECO:0000256" key="3">
    <source>
        <dbReference type="ARBA" id="ARBA00022729"/>
    </source>
</evidence>
<keyword evidence="3 5" id="KW-0732">Signal</keyword>
<feature type="domain" description="Choice-of-anchor A" evidence="7">
    <location>
        <begin position="78"/>
        <end position="315"/>
    </location>
</feature>
<keyword evidence="9" id="KW-1185">Reference proteome</keyword>
<feature type="signal peptide" evidence="5">
    <location>
        <begin position="1"/>
        <end position="25"/>
    </location>
</feature>
<feature type="chain" id="PRO_5046351628" evidence="5">
    <location>
        <begin position="26"/>
        <end position="765"/>
    </location>
</feature>